<accession>A0A5N0ULM8</accession>
<dbReference type="InterPro" id="IPR049790">
    <property type="entry name" value="Rv3655c/TadE"/>
</dbReference>
<reference evidence="1" key="1">
    <citation type="submission" date="2019-09" db="EMBL/GenBank/DDBJ databases">
        <authorList>
            <person name="Teo W.F.A."/>
            <person name="Duangmal K."/>
        </authorList>
    </citation>
    <scope>NUCLEOTIDE SEQUENCE [LARGE SCALE GENOMIC DNA]</scope>
    <source>
        <strain evidence="1">K81G1</strain>
    </source>
</reference>
<keyword evidence="2" id="KW-1185">Reference proteome</keyword>
<gene>
    <name evidence="1" type="ORF">FPZ12_043150</name>
</gene>
<dbReference type="AlphaFoldDB" id="A0A5N0ULM8"/>
<organism evidence="1 2">
    <name type="scientific">Amycolatopsis acidicola</name>
    <dbReference type="NCBI Taxonomy" id="2596893"/>
    <lineage>
        <taxon>Bacteria</taxon>
        <taxon>Bacillati</taxon>
        <taxon>Actinomycetota</taxon>
        <taxon>Actinomycetes</taxon>
        <taxon>Pseudonocardiales</taxon>
        <taxon>Pseudonocardiaceae</taxon>
        <taxon>Amycolatopsis</taxon>
    </lineage>
</organism>
<evidence type="ECO:0000313" key="2">
    <source>
        <dbReference type="Proteomes" id="UP000319769"/>
    </source>
</evidence>
<name>A0A5N0ULM8_9PSEU</name>
<dbReference type="RefSeq" id="WP_144762345.1">
    <property type="nucleotide sequence ID" value="NZ_VMNW02000140.1"/>
</dbReference>
<dbReference type="Proteomes" id="UP000319769">
    <property type="component" value="Unassembled WGS sequence"/>
</dbReference>
<comment type="caution">
    <text evidence="1">The sequence shown here is derived from an EMBL/GenBank/DDBJ whole genome shotgun (WGS) entry which is preliminary data.</text>
</comment>
<evidence type="ECO:0000313" key="1">
    <source>
        <dbReference type="EMBL" id="KAA9149485.1"/>
    </source>
</evidence>
<sequence>MRGQSDRGAVTVEAAIALCGLTAVLGLILSGALAVAGELRCADAAREAARLVARGDRPLADQAVEKLAPAGARLSVTESGAAVTAEVEADAVGGLLPGLRLSARAYEVLEPGVSDVPG</sequence>
<proteinExistence type="predicted"/>
<dbReference type="EMBL" id="VMNW02000140">
    <property type="protein sequence ID" value="KAA9149485.1"/>
    <property type="molecule type" value="Genomic_DNA"/>
</dbReference>
<protein>
    <submittedName>
        <fullName evidence="1">Pilus assembly protein</fullName>
    </submittedName>
</protein>
<dbReference type="NCBIfam" id="NF041390">
    <property type="entry name" value="TadE_Rv3655c"/>
    <property type="match status" value="1"/>
</dbReference>
<dbReference type="OrthoDB" id="4481209at2"/>